<dbReference type="GO" id="GO:0005829">
    <property type="term" value="C:cytosol"/>
    <property type="evidence" value="ECO:0007669"/>
    <property type="project" value="TreeGrafter"/>
</dbReference>
<sequence length="316" mass="32822">MRLLLIHTGGTIGMVKTDAGFAPGAGVVEDALARLITAGEVPTDITIRTLEPGIDSAQATPADWMRIAACIVEEGEEFDAVVVTHGTDTLAHTAAALCLALPGLARPVVVTGAMLPLTEPGSDGERNLRDALQIAEQGPAGVWVQFAGKLLHGGRVRKSHSSAFDAFEADESPLPPILQADAPGLNTLSAQKVGVFTVTPGACWDVLAYIVSHCDGLVLRCYGSGTAPDTPEICAALAKARDRGVPVIAVSQCPEGGMKLGTYAAGQAMRETGVIDGRDTTPEMALVKMHFALSLHSDYAAQCAFLGQNLVGERSS</sequence>
<dbReference type="Pfam" id="PF17763">
    <property type="entry name" value="Asparaginase_C"/>
    <property type="match status" value="1"/>
</dbReference>
<dbReference type="RefSeq" id="WP_219000348.1">
    <property type="nucleotide sequence ID" value="NZ_CP079194.1"/>
</dbReference>
<feature type="domain" description="L-asparaginase N-terminal" evidence="4">
    <location>
        <begin position="2"/>
        <end position="172"/>
    </location>
</feature>
<dbReference type="InterPro" id="IPR027474">
    <property type="entry name" value="L-asparaginase_N"/>
</dbReference>
<keyword evidence="7" id="KW-1185">Reference proteome</keyword>
<protein>
    <submittedName>
        <fullName evidence="6">Asparaginase</fullName>
    </submittedName>
</protein>
<feature type="binding site" evidence="2">
    <location>
        <begin position="87"/>
        <end position="88"/>
    </location>
    <ligand>
        <name>substrate</name>
    </ligand>
</feature>
<evidence type="ECO:0000313" key="6">
    <source>
        <dbReference type="EMBL" id="QXT38151.1"/>
    </source>
</evidence>
<dbReference type="InterPro" id="IPR041725">
    <property type="entry name" value="L-asparaginase_I"/>
</dbReference>
<dbReference type="Gene3D" id="3.40.50.40">
    <property type="match status" value="1"/>
</dbReference>
<dbReference type="SFLD" id="SFLDS00057">
    <property type="entry name" value="Glutaminase/Asparaginase"/>
    <property type="match status" value="1"/>
</dbReference>
<dbReference type="EMBL" id="CP079194">
    <property type="protein sequence ID" value="QXT38151.1"/>
    <property type="molecule type" value="Genomic_DNA"/>
</dbReference>
<reference evidence="6 7" key="1">
    <citation type="submission" date="2021-07" db="EMBL/GenBank/DDBJ databases">
        <title>A novel Jannaschia species isolated from marine dinoflagellate Ceratoperidinium margalefii.</title>
        <authorList>
            <person name="Jiang Y."/>
            <person name="Li Z."/>
        </authorList>
    </citation>
    <scope>NUCLEOTIDE SEQUENCE [LARGE SCALE GENOMIC DNA]</scope>
    <source>
        <strain evidence="6 7">J12C1-MA-4</strain>
    </source>
</reference>
<dbReference type="AlphaFoldDB" id="A0A8F6Y9R0"/>
<dbReference type="SMART" id="SM00870">
    <property type="entry name" value="Asparaginase"/>
    <property type="match status" value="1"/>
</dbReference>
<feature type="active site" description="O-isoaspartyl threonine intermediate" evidence="1">
    <location>
        <position position="11"/>
    </location>
</feature>
<dbReference type="InterPro" id="IPR027473">
    <property type="entry name" value="L-asparaginase_C"/>
</dbReference>
<dbReference type="PROSITE" id="PS00917">
    <property type="entry name" value="ASN_GLN_ASE_2"/>
    <property type="match status" value="1"/>
</dbReference>
<evidence type="ECO:0000256" key="2">
    <source>
        <dbReference type="PIRSR" id="PIRSR001220-2"/>
    </source>
</evidence>
<dbReference type="Gene3D" id="3.40.50.1170">
    <property type="entry name" value="L-asparaginase, N-terminal domain"/>
    <property type="match status" value="1"/>
</dbReference>
<evidence type="ECO:0000259" key="4">
    <source>
        <dbReference type="Pfam" id="PF00710"/>
    </source>
</evidence>
<dbReference type="PANTHER" id="PTHR11707:SF28">
    <property type="entry name" value="60 KDA LYSOPHOSPHOLIPASE"/>
    <property type="match status" value="1"/>
</dbReference>
<feature type="binding site" evidence="2">
    <location>
        <position position="56"/>
    </location>
    <ligand>
        <name>substrate</name>
    </ligand>
</feature>
<dbReference type="PIRSF" id="PIRSF500176">
    <property type="entry name" value="L_ASNase"/>
    <property type="match status" value="1"/>
</dbReference>
<dbReference type="KEGG" id="gce:KYE46_09300"/>
<feature type="domain" description="Asparaginase/glutaminase C-terminal" evidence="5">
    <location>
        <begin position="192"/>
        <end position="300"/>
    </location>
</feature>
<organism evidence="6 7">
    <name type="scientific">Gymnodinialimonas ceratoperidinii</name>
    <dbReference type="NCBI Taxonomy" id="2856823"/>
    <lineage>
        <taxon>Bacteria</taxon>
        <taxon>Pseudomonadati</taxon>
        <taxon>Pseudomonadota</taxon>
        <taxon>Alphaproteobacteria</taxon>
        <taxon>Rhodobacterales</taxon>
        <taxon>Paracoccaceae</taxon>
        <taxon>Gymnodinialimonas</taxon>
    </lineage>
</organism>
<accession>A0A8F6Y9R0</accession>
<evidence type="ECO:0000256" key="3">
    <source>
        <dbReference type="PROSITE-ProRule" id="PRU10100"/>
    </source>
</evidence>
<dbReference type="InterPro" id="IPR006034">
    <property type="entry name" value="Asparaginase/glutaminase-like"/>
</dbReference>
<dbReference type="CDD" id="cd08963">
    <property type="entry name" value="L-asparaginase_I"/>
    <property type="match status" value="1"/>
</dbReference>
<proteinExistence type="predicted"/>
<dbReference type="PIRSF" id="PIRSF001220">
    <property type="entry name" value="L-ASNase_gatD"/>
    <property type="match status" value="1"/>
</dbReference>
<name>A0A8F6Y9R0_9RHOB</name>
<dbReference type="InterPro" id="IPR040919">
    <property type="entry name" value="Asparaginase_C"/>
</dbReference>
<dbReference type="Pfam" id="PF00710">
    <property type="entry name" value="Asparaginase"/>
    <property type="match status" value="1"/>
</dbReference>
<dbReference type="GO" id="GO:0004067">
    <property type="term" value="F:asparaginase activity"/>
    <property type="evidence" value="ECO:0007669"/>
    <property type="project" value="UniProtKB-UniRule"/>
</dbReference>
<dbReference type="PROSITE" id="PS51732">
    <property type="entry name" value="ASN_GLN_ASE_3"/>
    <property type="match status" value="1"/>
</dbReference>
<dbReference type="Proteomes" id="UP000825009">
    <property type="component" value="Chromosome"/>
</dbReference>
<evidence type="ECO:0000313" key="7">
    <source>
        <dbReference type="Proteomes" id="UP000825009"/>
    </source>
</evidence>
<feature type="active site" evidence="3">
    <location>
        <position position="87"/>
    </location>
</feature>
<dbReference type="PANTHER" id="PTHR11707">
    <property type="entry name" value="L-ASPARAGINASE"/>
    <property type="match status" value="1"/>
</dbReference>
<gene>
    <name evidence="6" type="ORF">KYE46_09300</name>
</gene>
<evidence type="ECO:0000256" key="1">
    <source>
        <dbReference type="PIRSR" id="PIRSR001220-1"/>
    </source>
</evidence>
<dbReference type="InterPro" id="IPR037152">
    <property type="entry name" value="L-asparaginase_N_sf"/>
</dbReference>
<dbReference type="InterPro" id="IPR027475">
    <property type="entry name" value="Asparaginase/glutaminase_AS2"/>
</dbReference>
<evidence type="ECO:0000259" key="5">
    <source>
        <dbReference type="Pfam" id="PF17763"/>
    </source>
</evidence>